<proteinExistence type="predicted"/>
<dbReference type="AlphaFoldDB" id="A0A8I2YJI0"/>
<dbReference type="OrthoDB" id="2675094at2759"/>
<evidence type="ECO:0000313" key="2">
    <source>
        <dbReference type="Proteomes" id="UP000683000"/>
    </source>
</evidence>
<accession>A0A8I2YJI0</accession>
<gene>
    <name evidence="1" type="ORF">JVT61DRAFT_6679</name>
</gene>
<name>A0A8I2YJI0_9AGAM</name>
<comment type="caution">
    <text evidence="1">The sequence shown here is derived from an EMBL/GenBank/DDBJ whole genome shotgun (WGS) entry which is preliminary data.</text>
</comment>
<dbReference type="Proteomes" id="UP000683000">
    <property type="component" value="Unassembled WGS sequence"/>
</dbReference>
<protein>
    <submittedName>
        <fullName evidence="1">Uncharacterized protein</fullName>
    </submittedName>
</protein>
<dbReference type="EMBL" id="JAGFBS010000023">
    <property type="protein sequence ID" value="KAG6373080.1"/>
    <property type="molecule type" value="Genomic_DNA"/>
</dbReference>
<dbReference type="SUPFAM" id="SSF52047">
    <property type="entry name" value="RNI-like"/>
    <property type="match status" value="1"/>
</dbReference>
<reference evidence="1" key="1">
    <citation type="submission" date="2021-03" db="EMBL/GenBank/DDBJ databases">
        <title>Evolutionary innovations through gain and loss of genes in the ectomycorrhizal Boletales.</title>
        <authorList>
            <person name="Wu G."/>
            <person name="Miyauchi S."/>
            <person name="Morin E."/>
            <person name="Yang Z.-L."/>
            <person name="Xu J."/>
            <person name="Martin F.M."/>
        </authorList>
    </citation>
    <scope>NUCLEOTIDE SEQUENCE</scope>
    <source>
        <strain evidence="1">BR01</strain>
    </source>
</reference>
<keyword evidence="2" id="KW-1185">Reference proteome</keyword>
<sequence length="527" mass="59392">MIYADSATHLLKEAPITSALALSALRNMDSRSLTSAETMPRGEFGHTNPFLDATGDSCPIHKLPVEVLSYLFEIVADGLRNATTRHVVAIDNHRPSSNVPLESTISTPSLWAAIHIPPRVQSCPSFRCIVTQLERSKEFPLDIRIHLDKSSDYPSVFLHTICNTLLAQVCRWRSIEVKVTWAEDMYEILAISKAHIPIALQLKSVMLICSLDQDMFDPSTDYIKSKRFVLFRSSAPHLKTISLMGVNIDWNQPWISSASDLVALEICVASVPSWIQFATILRGAPNLQVLMFDDIEPDSGVDWNDSNVGSTSGDNSIVPIKLPRLRELHISPYSSAVQIYRNCYIPTLKELRISSHYRAGQEDVDVLVARLVGPQAVTCTPASKSPEVQLLHTRNQSHSLLAGVERLHIHYTFHHWSTGHIDSVYCILNQLTSLSLDGPYEPRFINLLFTPTGQLCDVRLPRLKTLIISYGFRSAYIRHICALAWHRKDTGVPLRKIIFMQVRRGTFPKDCLLWFQENLETITSLEY</sequence>
<organism evidence="1 2">
    <name type="scientific">Boletus reticuloceps</name>
    <dbReference type="NCBI Taxonomy" id="495285"/>
    <lineage>
        <taxon>Eukaryota</taxon>
        <taxon>Fungi</taxon>
        <taxon>Dikarya</taxon>
        <taxon>Basidiomycota</taxon>
        <taxon>Agaricomycotina</taxon>
        <taxon>Agaricomycetes</taxon>
        <taxon>Agaricomycetidae</taxon>
        <taxon>Boletales</taxon>
        <taxon>Boletineae</taxon>
        <taxon>Boletaceae</taxon>
        <taxon>Boletoideae</taxon>
        <taxon>Boletus</taxon>
    </lineage>
</organism>
<evidence type="ECO:0000313" key="1">
    <source>
        <dbReference type="EMBL" id="KAG6373080.1"/>
    </source>
</evidence>